<accession>A0A0E9VMX1</accession>
<reference evidence="1" key="2">
    <citation type="journal article" date="2015" name="Fish Shellfish Immunol.">
        <title>Early steps in the European eel (Anguilla anguilla)-Vibrio vulnificus interaction in the gills: Role of the RtxA13 toxin.</title>
        <authorList>
            <person name="Callol A."/>
            <person name="Pajuelo D."/>
            <person name="Ebbesson L."/>
            <person name="Teles M."/>
            <person name="MacKenzie S."/>
            <person name="Amaro C."/>
        </authorList>
    </citation>
    <scope>NUCLEOTIDE SEQUENCE</scope>
</reference>
<sequence>MFMRVCGFTLFNIPHTYPGRNCIRAG</sequence>
<dbReference type="EMBL" id="GBXM01029216">
    <property type="protein sequence ID" value="JAH79361.1"/>
    <property type="molecule type" value="Transcribed_RNA"/>
</dbReference>
<evidence type="ECO:0000313" key="1">
    <source>
        <dbReference type="EMBL" id="JAH79361.1"/>
    </source>
</evidence>
<reference evidence="1" key="1">
    <citation type="submission" date="2014-11" db="EMBL/GenBank/DDBJ databases">
        <authorList>
            <person name="Amaro Gonzalez C."/>
        </authorList>
    </citation>
    <scope>NUCLEOTIDE SEQUENCE</scope>
</reference>
<organism evidence="1">
    <name type="scientific">Anguilla anguilla</name>
    <name type="common">European freshwater eel</name>
    <name type="synonym">Muraena anguilla</name>
    <dbReference type="NCBI Taxonomy" id="7936"/>
    <lineage>
        <taxon>Eukaryota</taxon>
        <taxon>Metazoa</taxon>
        <taxon>Chordata</taxon>
        <taxon>Craniata</taxon>
        <taxon>Vertebrata</taxon>
        <taxon>Euteleostomi</taxon>
        <taxon>Actinopterygii</taxon>
        <taxon>Neopterygii</taxon>
        <taxon>Teleostei</taxon>
        <taxon>Anguilliformes</taxon>
        <taxon>Anguillidae</taxon>
        <taxon>Anguilla</taxon>
    </lineage>
</organism>
<name>A0A0E9VMX1_ANGAN</name>
<dbReference type="AlphaFoldDB" id="A0A0E9VMX1"/>
<proteinExistence type="predicted"/>
<protein>
    <submittedName>
        <fullName evidence="1">Uncharacterized protein</fullName>
    </submittedName>
</protein>